<dbReference type="GO" id="GO:0000785">
    <property type="term" value="C:chromatin"/>
    <property type="evidence" value="ECO:0007669"/>
    <property type="project" value="TreeGrafter"/>
</dbReference>
<organism evidence="10 11">
    <name type="scientific">Colletotrichum godetiae</name>
    <dbReference type="NCBI Taxonomy" id="1209918"/>
    <lineage>
        <taxon>Eukaryota</taxon>
        <taxon>Fungi</taxon>
        <taxon>Dikarya</taxon>
        <taxon>Ascomycota</taxon>
        <taxon>Pezizomycotina</taxon>
        <taxon>Sordariomycetes</taxon>
        <taxon>Hypocreomycetidae</taxon>
        <taxon>Glomerellales</taxon>
        <taxon>Glomerellaceae</taxon>
        <taxon>Colletotrichum</taxon>
        <taxon>Colletotrichum acutatum species complex</taxon>
    </lineage>
</organism>
<dbReference type="PROSITE" id="PS50157">
    <property type="entry name" value="ZINC_FINGER_C2H2_2"/>
    <property type="match status" value="2"/>
</dbReference>
<feature type="domain" description="C2H2-type" evidence="9">
    <location>
        <begin position="41"/>
        <end position="68"/>
    </location>
</feature>
<feature type="domain" description="C2H2-type" evidence="9">
    <location>
        <begin position="69"/>
        <end position="99"/>
    </location>
</feature>
<feature type="compositionally biased region" description="Basic and acidic residues" evidence="8">
    <location>
        <begin position="1"/>
        <end position="17"/>
    </location>
</feature>
<dbReference type="RefSeq" id="XP_060424946.1">
    <property type="nucleotide sequence ID" value="XM_060572871.1"/>
</dbReference>
<dbReference type="GO" id="GO:0000978">
    <property type="term" value="F:RNA polymerase II cis-regulatory region sequence-specific DNA binding"/>
    <property type="evidence" value="ECO:0007669"/>
    <property type="project" value="InterPro"/>
</dbReference>
<dbReference type="EMBL" id="JAHMHR010000052">
    <property type="protein sequence ID" value="KAK1660182.1"/>
    <property type="molecule type" value="Genomic_DNA"/>
</dbReference>
<dbReference type="GeneID" id="85457397"/>
<keyword evidence="2" id="KW-0479">Metal-binding</keyword>
<evidence type="ECO:0000256" key="2">
    <source>
        <dbReference type="ARBA" id="ARBA00022723"/>
    </source>
</evidence>
<dbReference type="SMART" id="SM00355">
    <property type="entry name" value="ZnF_C2H2"/>
    <property type="match status" value="2"/>
</dbReference>
<dbReference type="Proteomes" id="UP001224890">
    <property type="component" value="Unassembled WGS sequence"/>
</dbReference>
<evidence type="ECO:0000256" key="8">
    <source>
        <dbReference type="SAM" id="MobiDB-lite"/>
    </source>
</evidence>
<keyword evidence="5" id="KW-0862">Zinc</keyword>
<feature type="region of interest" description="Disordered" evidence="8">
    <location>
        <begin position="191"/>
        <end position="239"/>
    </location>
</feature>
<feature type="region of interest" description="Disordered" evidence="8">
    <location>
        <begin position="1"/>
        <end position="42"/>
    </location>
</feature>
<dbReference type="PANTHER" id="PTHR40626">
    <property type="entry name" value="MIP31509P"/>
    <property type="match status" value="1"/>
</dbReference>
<keyword evidence="11" id="KW-1185">Reference proteome</keyword>
<gene>
    <name evidence="10" type="ORF">BDP55DRAFT_636332</name>
</gene>
<evidence type="ECO:0000256" key="4">
    <source>
        <dbReference type="ARBA" id="ARBA00022771"/>
    </source>
</evidence>
<evidence type="ECO:0000256" key="6">
    <source>
        <dbReference type="ARBA" id="ARBA00023242"/>
    </source>
</evidence>
<feature type="compositionally biased region" description="Polar residues" evidence="8">
    <location>
        <begin position="198"/>
        <end position="226"/>
    </location>
</feature>
<evidence type="ECO:0000313" key="11">
    <source>
        <dbReference type="Proteomes" id="UP001224890"/>
    </source>
</evidence>
<dbReference type="GO" id="GO:0008270">
    <property type="term" value="F:zinc ion binding"/>
    <property type="evidence" value="ECO:0007669"/>
    <property type="project" value="UniProtKB-KW"/>
</dbReference>
<comment type="subcellular location">
    <subcellularLocation>
        <location evidence="1">Nucleus</location>
    </subcellularLocation>
</comment>
<sequence length="821" mass="90842">MSRQREVLRASSREAKKSGSRRGVGSSSEDGQAQPERPRPHTCTYCQKTFIRTEHLIRHVASHENRKPFKCHPCGASFGRTDVLRRHQKKCPGKPAQNPSPRLEHGENRNAADCAVQNSTGNEPQGASGDILMTETNCRTDDQDNERMMGYVVENTDGLQSHADVLDALNLTASRPSGSSGDSIIVVHQSGDEATPESELSTPQSSEDQDSTTSKAPRLPNPNTIATDHVEARTQSDQAAALESIESTIAKNNPRSGTEHTNLDDFLMFGDSFVPGLNPGDIDIGSVTDLLFDFNPNDMMLPVPLPKDICILSDSSRHAAPDSSFCNGPENLPQYQNFRYTPRTIRCSDDDVSAVSNAFAKTHVITATSDSVHLSLSQISRWINAYFDYFDIHTPIVHQPTFMLSTTPASLLLGMLAIGGCIVSERGPASKAYEASCHLLAQYEQDLLQSSFSELWPIQTALLCIQFGAFSDNPRYARQAQRQFSLVTDVGGFLILGEALSDTTILFRLASWTCILNAAISLLDQESTCIAAPQVTAEMIVPSNDSLWRAPSAEAWAQNKEWQSYRPVNLVETSRRVFIGEFPTVTISSFGLLTLIGALVANICARERYSPEMAPILDREYCTKMERSLQGWENLWRSHPHAEHVTDRRNDPLMADCLDLLSSAYHHLYMGQELQILKRIAKEPGCHLQAPSLPTNTKFLVVIKYATTAWLADTKTGIAHMQRKAALEFGGLGPMAAYETALIILWWLSLRQNLTSPNPGYTPVDEKEGLENINQIFKDIVQELDEQGIPGDGDSSDMASRALFHYQVMLEQWVWPSTLDA</sequence>
<dbReference type="InterPro" id="IPR036236">
    <property type="entry name" value="Znf_C2H2_sf"/>
</dbReference>
<dbReference type="FunFam" id="3.30.160.60:FF:000065">
    <property type="entry name" value="B-cell CLL/lymphoma 6, member B"/>
    <property type="match status" value="1"/>
</dbReference>
<dbReference type="Pfam" id="PF00096">
    <property type="entry name" value="zf-C2H2"/>
    <property type="match status" value="1"/>
</dbReference>
<evidence type="ECO:0000256" key="7">
    <source>
        <dbReference type="PROSITE-ProRule" id="PRU00042"/>
    </source>
</evidence>
<protein>
    <recommendedName>
        <fullName evidence="9">C2H2-type domain-containing protein</fullName>
    </recommendedName>
</protein>
<keyword evidence="6" id="KW-0539">Nucleus</keyword>
<dbReference type="InterPro" id="IPR051059">
    <property type="entry name" value="VerF-like"/>
</dbReference>
<evidence type="ECO:0000256" key="5">
    <source>
        <dbReference type="ARBA" id="ARBA00022833"/>
    </source>
</evidence>
<dbReference type="Pfam" id="PF04082">
    <property type="entry name" value="Fungal_trans"/>
    <property type="match status" value="1"/>
</dbReference>
<dbReference type="AlphaFoldDB" id="A0AAJ0ER45"/>
<evidence type="ECO:0000259" key="9">
    <source>
        <dbReference type="PROSITE" id="PS50157"/>
    </source>
</evidence>
<comment type="caution">
    <text evidence="10">The sequence shown here is derived from an EMBL/GenBank/DDBJ whole genome shotgun (WGS) entry which is preliminary data.</text>
</comment>
<dbReference type="PANTHER" id="PTHR40626:SF11">
    <property type="entry name" value="ZINC FINGER PROTEIN YPR022C"/>
    <property type="match status" value="1"/>
</dbReference>
<reference evidence="10" key="1">
    <citation type="submission" date="2021-06" db="EMBL/GenBank/DDBJ databases">
        <title>Comparative genomics, transcriptomics and evolutionary studies reveal genomic signatures of adaptation to plant cell wall in hemibiotrophic fungi.</title>
        <authorList>
            <consortium name="DOE Joint Genome Institute"/>
            <person name="Baroncelli R."/>
            <person name="Diaz J.F."/>
            <person name="Benocci T."/>
            <person name="Peng M."/>
            <person name="Battaglia E."/>
            <person name="Haridas S."/>
            <person name="Andreopoulos W."/>
            <person name="Labutti K."/>
            <person name="Pangilinan J."/>
            <person name="Floch G.L."/>
            <person name="Makela M.R."/>
            <person name="Henrissat B."/>
            <person name="Grigoriev I.V."/>
            <person name="Crouch J.A."/>
            <person name="De Vries R.P."/>
            <person name="Sukno S.A."/>
            <person name="Thon M.R."/>
        </authorList>
    </citation>
    <scope>NUCLEOTIDE SEQUENCE</scope>
    <source>
        <strain evidence="10">CBS 193.32</strain>
    </source>
</reference>
<dbReference type="Gene3D" id="3.30.160.60">
    <property type="entry name" value="Classic Zinc Finger"/>
    <property type="match status" value="1"/>
</dbReference>
<dbReference type="PROSITE" id="PS00028">
    <property type="entry name" value="ZINC_FINGER_C2H2_1"/>
    <property type="match status" value="1"/>
</dbReference>
<dbReference type="GO" id="GO:0006351">
    <property type="term" value="P:DNA-templated transcription"/>
    <property type="evidence" value="ECO:0007669"/>
    <property type="project" value="InterPro"/>
</dbReference>
<dbReference type="GO" id="GO:0005634">
    <property type="term" value="C:nucleus"/>
    <property type="evidence" value="ECO:0007669"/>
    <property type="project" value="UniProtKB-SubCell"/>
</dbReference>
<evidence type="ECO:0000313" key="10">
    <source>
        <dbReference type="EMBL" id="KAK1660182.1"/>
    </source>
</evidence>
<dbReference type="GO" id="GO:0000981">
    <property type="term" value="F:DNA-binding transcription factor activity, RNA polymerase II-specific"/>
    <property type="evidence" value="ECO:0007669"/>
    <property type="project" value="InterPro"/>
</dbReference>
<feature type="region of interest" description="Disordered" evidence="8">
    <location>
        <begin position="88"/>
        <end position="107"/>
    </location>
</feature>
<evidence type="ECO:0000256" key="1">
    <source>
        <dbReference type="ARBA" id="ARBA00004123"/>
    </source>
</evidence>
<dbReference type="CDD" id="cd12148">
    <property type="entry name" value="fungal_TF_MHR"/>
    <property type="match status" value="1"/>
</dbReference>
<proteinExistence type="predicted"/>
<name>A0AAJ0ER45_9PEZI</name>
<dbReference type="SUPFAM" id="SSF57667">
    <property type="entry name" value="beta-beta-alpha zinc fingers"/>
    <property type="match status" value="1"/>
</dbReference>
<keyword evidence="3" id="KW-0677">Repeat</keyword>
<accession>A0AAJ0ER45</accession>
<dbReference type="InterPro" id="IPR013087">
    <property type="entry name" value="Znf_C2H2_type"/>
</dbReference>
<keyword evidence="4 7" id="KW-0863">Zinc-finger</keyword>
<evidence type="ECO:0000256" key="3">
    <source>
        <dbReference type="ARBA" id="ARBA00022737"/>
    </source>
</evidence>
<dbReference type="InterPro" id="IPR007219">
    <property type="entry name" value="XnlR_reg_dom"/>
</dbReference>